<accession>A0AAJ7R8M4</accession>
<dbReference type="Proteomes" id="UP000694920">
    <property type="component" value="Unplaced"/>
</dbReference>
<dbReference type="GeneID" id="107263051"/>
<keyword evidence="1" id="KW-1185">Reference proteome</keyword>
<gene>
    <name evidence="2" type="primary">LOC107263051</name>
</gene>
<sequence>MVDHILKTINHISILITDGTVKRRLGMYSQKKPKTYFIPMFNNTILDLLERNISSTWNPRALYICIAESKKSAVKIITELWKKFVYNITVIIPTENMQADKENFVYETYTWRPYYPEGYCGPPKIHNIIRFGGTMTNKTYLYNDKIGLPVLPKKFKNCNLTIEFNVWEPYFLRNNDSKQKGLEEQLLNLACNKLLVRLNLIATISDKNLETIPYDGVVGSIIPQLWHLDKADITEPYLQVRISINYHNYDKQTLCSIFRIPWYG</sequence>
<evidence type="ECO:0000313" key="1">
    <source>
        <dbReference type="Proteomes" id="UP000694920"/>
    </source>
</evidence>
<dbReference type="AlphaFoldDB" id="A0AAJ7R8M4"/>
<dbReference type="RefSeq" id="XP_024936311.1">
    <property type="nucleotide sequence ID" value="XM_025080543.1"/>
</dbReference>
<reference evidence="2" key="1">
    <citation type="submission" date="2025-08" db="UniProtKB">
        <authorList>
            <consortium name="RefSeq"/>
        </authorList>
    </citation>
    <scope>IDENTIFICATION</scope>
</reference>
<name>A0AAJ7R8M4_CEPCN</name>
<protein>
    <submittedName>
        <fullName evidence="2">Uncharacterized protein LOC107263051</fullName>
    </submittedName>
</protein>
<proteinExistence type="predicted"/>
<organism evidence="1 2">
    <name type="scientific">Cephus cinctus</name>
    <name type="common">Wheat stem sawfly</name>
    <dbReference type="NCBI Taxonomy" id="211228"/>
    <lineage>
        <taxon>Eukaryota</taxon>
        <taxon>Metazoa</taxon>
        <taxon>Ecdysozoa</taxon>
        <taxon>Arthropoda</taxon>
        <taxon>Hexapoda</taxon>
        <taxon>Insecta</taxon>
        <taxon>Pterygota</taxon>
        <taxon>Neoptera</taxon>
        <taxon>Endopterygota</taxon>
        <taxon>Hymenoptera</taxon>
        <taxon>Cephoidea</taxon>
        <taxon>Cephidae</taxon>
        <taxon>Cephus</taxon>
    </lineage>
</organism>
<evidence type="ECO:0000313" key="2">
    <source>
        <dbReference type="RefSeq" id="XP_024936311.1"/>
    </source>
</evidence>
<dbReference type="KEGG" id="ccin:107263051"/>